<evidence type="ECO:0000256" key="1">
    <source>
        <dbReference type="ARBA" id="ARBA00004167"/>
    </source>
</evidence>
<evidence type="ECO:0000256" key="2">
    <source>
        <dbReference type="ARBA" id="ARBA00008854"/>
    </source>
</evidence>
<gene>
    <name evidence="6" type="ORF">ENW96_04525</name>
</gene>
<dbReference type="SUPFAM" id="SSF140478">
    <property type="entry name" value="LemA-like"/>
    <property type="match status" value="1"/>
</dbReference>
<evidence type="ECO:0000256" key="3">
    <source>
        <dbReference type="ARBA" id="ARBA00022692"/>
    </source>
</evidence>
<dbReference type="PANTHER" id="PTHR34478:SF1">
    <property type="entry name" value="PROTEIN LEMA"/>
    <property type="match status" value="1"/>
</dbReference>
<keyword evidence="5" id="KW-0472">Membrane</keyword>
<comment type="caution">
    <text evidence="6">The sequence shown here is derived from an EMBL/GenBank/DDBJ whole genome shotgun (WGS) entry which is preliminary data.</text>
</comment>
<dbReference type="EMBL" id="DTMF01000121">
    <property type="protein sequence ID" value="HGF33643.1"/>
    <property type="molecule type" value="Genomic_DNA"/>
</dbReference>
<keyword evidence="4" id="KW-1133">Transmembrane helix</keyword>
<dbReference type="InterPro" id="IPR007156">
    <property type="entry name" value="MamQ_LemA"/>
</dbReference>
<keyword evidence="3" id="KW-0812">Transmembrane</keyword>
<proteinExistence type="inferred from homology"/>
<reference evidence="6" key="1">
    <citation type="journal article" date="2020" name="mSystems">
        <title>Genome- and Community-Level Interaction Insights into Carbon Utilization and Element Cycling Functions of Hydrothermarchaeota in Hydrothermal Sediment.</title>
        <authorList>
            <person name="Zhou Z."/>
            <person name="Liu Y."/>
            <person name="Xu W."/>
            <person name="Pan J."/>
            <person name="Luo Z.H."/>
            <person name="Li M."/>
        </authorList>
    </citation>
    <scope>NUCLEOTIDE SEQUENCE [LARGE SCALE GENOMIC DNA]</scope>
    <source>
        <strain evidence="6">SpSt-897</strain>
    </source>
</reference>
<dbReference type="Gene3D" id="1.20.1440.20">
    <property type="entry name" value="LemA-like domain"/>
    <property type="match status" value="1"/>
</dbReference>
<evidence type="ECO:0000313" key="6">
    <source>
        <dbReference type="EMBL" id="HGF33643.1"/>
    </source>
</evidence>
<evidence type="ECO:0000256" key="5">
    <source>
        <dbReference type="ARBA" id="ARBA00023136"/>
    </source>
</evidence>
<protein>
    <submittedName>
        <fullName evidence="6">LemA family protein</fullName>
    </submittedName>
</protein>
<dbReference type="PANTHER" id="PTHR34478">
    <property type="entry name" value="PROTEIN LEMA"/>
    <property type="match status" value="1"/>
</dbReference>
<dbReference type="AlphaFoldDB" id="A0A7C3UY63"/>
<organism evidence="6">
    <name type="scientific">Desulfobacca acetoxidans</name>
    <dbReference type="NCBI Taxonomy" id="60893"/>
    <lineage>
        <taxon>Bacteria</taxon>
        <taxon>Pseudomonadati</taxon>
        <taxon>Thermodesulfobacteriota</taxon>
        <taxon>Desulfobaccia</taxon>
        <taxon>Desulfobaccales</taxon>
        <taxon>Desulfobaccaceae</taxon>
        <taxon>Desulfobacca</taxon>
    </lineage>
</organism>
<comment type="subcellular location">
    <subcellularLocation>
        <location evidence="1">Membrane</location>
        <topology evidence="1">Single-pass membrane protein</topology>
    </subcellularLocation>
</comment>
<dbReference type="InterPro" id="IPR023353">
    <property type="entry name" value="LemA-like_dom_sf"/>
</dbReference>
<comment type="similarity">
    <text evidence="2">Belongs to the LemA family.</text>
</comment>
<dbReference type="Pfam" id="PF04011">
    <property type="entry name" value="LemA"/>
    <property type="match status" value="1"/>
</dbReference>
<dbReference type="GO" id="GO:0016020">
    <property type="term" value="C:membrane"/>
    <property type="evidence" value="ECO:0007669"/>
    <property type="project" value="UniProtKB-SubCell"/>
</dbReference>
<accession>A0A7C3UY63</accession>
<sequence length="185" mass="20749">MIPLLIFLGLILTVFLVGVTQYNRLVRSRQMAIEGLSGIDVQLKRRADLIPNLIETVKGYMGHERGVLEKVTELRAQSLKAASVAEKGQVEGLLSRALGNLFAVAENYPDLKASQNFMELQKSLADIEEQIQLSRRYYNGAVRNLNILVDSFPSNIVARMFGFSPMDYFELEDQADRAVPKVSFP</sequence>
<name>A0A7C3UY63_9BACT</name>
<evidence type="ECO:0000256" key="4">
    <source>
        <dbReference type="ARBA" id="ARBA00022989"/>
    </source>
</evidence>